<dbReference type="InterPro" id="IPR008972">
    <property type="entry name" value="Cupredoxin"/>
</dbReference>
<evidence type="ECO:0000259" key="2">
    <source>
        <dbReference type="Pfam" id="PF23951"/>
    </source>
</evidence>
<feature type="domain" description="DUF7282" evidence="2">
    <location>
        <begin position="283"/>
        <end position="396"/>
    </location>
</feature>
<name>A0ABD5X0Z1_9EURY</name>
<feature type="compositionally biased region" description="Acidic residues" evidence="1">
    <location>
        <begin position="638"/>
        <end position="668"/>
    </location>
</feature>
<gene>
    <name evidence="3" type="ORF">ACFQJ7_02140</name>
</gene>
<feature type="domain" description="DUF7282" evidence="2">
    <location>
        <begin position="165"/>
        <end position="277"/>
    </location>
</feature>
<dbReference type="Pfam" id="PF23951">
    <property type="entry name" value="DUF7282"/>
    <property type="match status" value="4"/>
</dbReference>
<organism evidence="3 4">
    <name type="scientific">Halovenus rubra</name>
    <dbReference type="NCBI Taxonomy" id="869890"/>
    <lineage>
        <taxon>Archaea</taxon>
        <taxon>Methanobacteriati</taxon>
        <taxon>Methanobacteriota</taxon>
        <taxon>Stenosarchaea group</taxon>
        <taxon>Halobacteria</taxon>
        <taxon>Halobacteriales</taxon>
        <taxon>Haloarculaceae</taxon>
        <taxon>Halovenus</taxon>
    </lineage>
</organism>
<accession>A0ABD5X0Z1</accession>
<dbReference type="Gene3D" id="2.60.40.420">
    <property type="entry name" value="Cupredoxins - blue copper proteins"/>
    <property type="match status" value="1"/>
</dbReference>
<dbReference type="InterPro" id="IPR006311">
    <property type="entry name" value="TAT_signal"/>
</dbReference>
<proteinExistence type="predicted"/>
<dbReference type="Proteomes" id="UP001596414">
    <property type="component" value="Unassembled WGS sequence"/>
</dbReference>
<feature type="domain" description="DUF7282" evidence="2">
    <location>
        <begin position="401"/>
        <end position="514"/>
    </location>
</feature>
<dbReference type="AlphaFoldDB" id="A0ABD5X0Z1"/>
<evidence type="ECO:0000313" key="4">
    <source>
        <dbReference type="Proteomes" id="UP001596414"/>
    </source>
</evidence>
<feature type="domain" description="DUF7282" evidence="2">
    <location>
        <begin position="519"/>
        <end position="633"/>
    </location>
</feature>
<dbReference type="PROSITE" id="PS51318">
    <property type="entry name" value="TAT"/>
    <property type="match status" value="1"/>
</dbReference>
<evidence type="ECO:0000313" key="3">
    <source>
        <dbReference type="EMBL" id="MFC7124841.1"/>
    </source>
</evidence>
<protein>
    <submittedName>
        <fullName evidence="3">PGF-CTERM sorting domain-containing protein</fullName>
    </submittedName>
</protein>
<dbReference type="SUPFAM" id="SSF49503">
    <property type="entry name" value="Cupredoxins"/>
    <property type="match status" value="1"/>
</dbReference>
<dbReference type="RefSeq" id="WP_267638384.1">
    <property type="nucleotide sequence ID" value="NZ_JAODIY010000013.1"/>
</dbReference>
<feature type="region of interest" description="Disordered" evidence="1">
    <location>
        <begin position="633"/>
        <end position="672"/>
    </location>
</feature>
<comment type="caution">
    <text evidence="3">The sequence shown here is derived from an EMBL/GenBank/DDBJ whole genome shotgun (WGS) entry which is preliminary data.</text>
</comment>
<reference evidence="3 4" key="1">
    <citation type="journal article" date="2014" name="Int. J. Syst. Evol. Microbiol.">
        <title>Complete genome sequence of Corynebacterium casei LMG S-19264T (=DSM 44701T), isolated from a smear-ripened cheese.</title>
        <authorList>
            <consortium name="US DOE Joint Genome Institute (JGI-PGF)"/>
            <person name="Walter F."/>
            <person name="Albersmeier A."/>
            <person name="Kalinowski J."/>
            <person name="Ruckert C."/>
        </authorList>
    </citation>
    <scope>NUCLEOTIDE SEQUENCE [LARGE SCALE GENOMIC DNA]</scope>
    <source>
        <strain evidence="3 4">CGMCC 4.7215</strain>
    </source>
</reference>
<dbReference type="EMBL" id="JBHSZQ010000002">
    <property type="protein sequence ID" value="MFC7124841.1"/>
    <property type="molecule type" value="Genomic_DNA"/>
</dbReference>
<sequence>MSNLPVDSSPRRRFLAGVGTSLAVGVGIGTVTASKQQAGVQITLDNVSVTAWEITGVEGDETVGAVGTENPELTLREGVRYTFVNNGGSSHPLVFRDSEGDALLSQSEDGSFEGRSETDWVDDGGTVSFTLTNELAAELASYACTVHGSMAGSIETTQAEGEPTATVSFSDQSTTGTAVGVDSTELADGGFVTIHDSSLLDGDALGSVVGVSSYLGPGSHEDLTVPLDDPLVENETLIAMAHRDTDGDEAYTFVESNGETDSPYTTDGSAVTDDAAIQVESAAAVQMTDQMTMGGSVVVDFARLNDGGFVTIHDSSLLDGDALGSVVGVSAYLDGGSYETLEVSLDEELTENDTLIAMPHRDTNGTETYDFVETEGGADGPYVFGGGAVTDTAPVTVKGTATVTISDQQTDGTTVVVESTTLEDGGFVTVHDSTLLDGDALGSVVGVSAYLDPGSYEALEISLEEAVTEDETLIAMPHRDTNGNEMYDFVETEGSADGPYISDGDAVVDSAEVTVRGGATVSLSDQETDGMTVIVDSTELEDGGFVTIHDSSLLDGDAVGSVVGVSEYLEPGSYESLEIPLDEEMTADDTLIAMPHRDTNGNKMYDFVESESGADGPYLGDDGNAVIDDASVTVSGSMDDDGMSNGGMDDDGMDGEVSDDTESSDDDGAGFGAVGGVAGIGGVAAYVYRRFGIEADDES</sequence>
<dbReference type="InterPro" id="IPR055706">
    <property type="entry name" value="Slg1/2_DUF7282"/>
</dbReference>
<evidence type="ECO:0000256" key="1">
    <source>
        <dbReference type="SAM" id="MobiDB-lite"/>
    </source>
</evidence>